<evidence type="ECO:0000256" key="13">
    <source>
        <dbReference type="ARBA" id="ARBA00077502"/>
    </source>
</evidence>
<dbReference type="PROSITE" id="PS50127">
    <property type="entry name" value="UBC_2"/>
    <property type="match status" value="1"/>
</dbReference>
<evidence type="ECO:0000256" key="10">
    <source>
        <dbReference type="ARBA" id="ARBA00063081"/>
    </source>
</evidence>
<dbReference type="GO" id="GO:0005524">
    <property type="term" value="F:ATP binding"/>
    <property type="evidence" value="ECO:0007669"/>
    <property type="project" value="UniProtKB-KW"/>
</dbReference>
<evidence type="ECO:0000256" key="11">
    <source>
        <dbReference type="ARBA" id="ARBA00072436"/>
    </source>
</evidence>
<organism evidence="17 18">
    <name type="scientific">Ignelater luminosus</name>
    <name type="common">Cucubano</name>
    <name type="synonym">Pyrophorus luminosus</name>
    <dbReference type="NCBI Taxonomy" id="2038154"/>
    <lineage>
        <taxon>Eukaryota</taxon>
        <taxon>Metazoa</taxon>
        <taxon>Ecdysozoa</taxon>
        <taxon>Arthropoda</taxon>
        <taxon>Hexapoda</taxon>
        <taxon>Insecta</taxon>
        <taxon>Pterygota</taxon>
        <taxon>Neoptera</taxon>
        <taxon>Endopterygota</taxon>
        <taxon>Coleoptera</taxon>
        <taxon>Polyphaga</taxon>
        <taxon>Elateriformia</taxon>
        <taxon>Elateroidea</taxon>
        <taxon>Elateridae</taxon>
        <taxon>Agrypninae</taxon>
        <taxon>Pyrophorini</taxon>
        <taxon>Ignelater</taxon>
    </lineage>
</organism>
<dbReference type="InterPro" id="IPR016135">
    <property type="entry name" value="UBQ-conjugating_enzyme/RWD"/>
</dbReference>
<dbReference type="FunFam" id="3.10.110.10:FF:000078">
    <property type="entry name" value="ubiquitin-conjugating enzyme E2 H isoform X2"/>
    <property type="match status" value="1"/>
</dbReference>
<dbReference type="SMART" id="SM00212">
    <property type="entry name" value="UBCc"/>
    <property type="match status" value="1"/>
</dbReference>
<comment type="subunit">
    <text evidence="10">Interacts with MAEA and WDR26, components of the CTLH complex that contains GID4, RANBP9 and/or RANBP10, MKLN1, MAEA, RMND5A (or alternatively its paralog RMND5B), GID8, ARMC8, WDR26 and YPEL5.</text>
</comment>
<evidence type="ECO:0000256" key="12">
    <source>
        <dbReference type="ARBA" id="ARBA00076312"/>
    </source>
</evidence>
<keyword evidence="2" id="KW-0547">Nucleotide-binding</keyword>
<comment type="function">
    <text evidence="9">Accepts ubiquitin from the E1 complex and catalyzes its covalent attachment to other proteins. E2 ubiquitin conjugating enzyme that transfers ubiquitin to MAEA, a core component of the CTLH E3 ubiquitin-protein ligase complex. In vitro catalyzes 'Lys-11'- and 'Lys-48'-linked polyubiquitination. Capable, in vitro, to ubiquitinate histone H2A.</text>
</comment>
<dbReference type="Gene3D" id="3.10.110.10">
    <property type="entry name" value="Ubiquitin Conjugating Enzyme"/>
    <property type="match status" value="1"/>
</dbReference>
<gene>
    <name evidence="17" type="ORF">ILUMI_08597</name>
</gene>
<evidence type="ECO:0000256" key="15">
    <source>
        <dbReference type="ARBA" id="ARBA00082119"/>
    </source>
</evidence>
<dbReference type="AlphaFoldDB" id="A0A8K0D5Y8"/>
<accession>A0A8K0D5Y8</accession>
<evidence type="ECO:0000256" key="9">
    <source>
        <dbReference type="ARBA" id="ARBA00060202"/>
    </source>
</evidence>
<proteinExistence type="predicted"/>
<keyword evidence="1" id="KW-0808">Transferase</keyword>
<evidence type="ECO:0000259" key="16">
    <source>
        <dbReference type="PROSITE" id="PS50127"/>
    </source>
</evidence>
<evidence type="ECO:0000313" key="18">
    <source>
        <dbReference type="Proteomes" id="UP000801492"/>
    </source>
</evidence>
<dbReference type="EMBL" id="VTPC01004044">
    <property type="protein sequence ID" value="KAF2897576.1"/>
    <property type="molecule type" value="Genomic_DNA"/>
</dbReference>
<dbReference type="InterPro" id="IPR000608">
    <property type="entry name" value="UBC"/>
</dbReference>
<dbReference type="Proteomes" id="UP000801492">
    <property type="component" value="Unassembled WGS sequence"/>
</dbReference>
<comment type="catalytic activity">
    <reaction evidence="7">
        <text>S-ubiquitinyl-[E1 ubiquitin-activating enzyme]-L-cysteine + [acceptor protein]-L-lysine = [E1 ubiquitin-activating enzyme]-L-cysteine + N(6)-monoubiquitinyl-[acceptor protein]-L-lysine.</text>
        <dbReference type="EC" id="2.3.2.24"/>
    </reaction>
</comment>
<evidence type="ECO:0000313" key="17">
    <source>
        <dbReference type="EMBL" id="KAF2897576.1"/>
    </source>
</evidence>
<keyword evidence="4" id="KW-0067">ATP-binding</keyword>
<reference evidence="17" key="1">
    <citation type="submission" date="2019-08" db="EMBL/GenBank/DDBJ databases">
        <title>The genome of the North American firefly Photinus pyralis.</title>
        <authorList>
            <consortium name="Photinus pyralis genome working group"/>
            <person name="Fallon T.R."/>
            <person name="Sander Lower S.E."/>
            <person name="Weng J.-K."/>
        </authorList>
    </citation>
    <scope>NUCLEOTIDE SEQUENCE</scope>
    <source>
        <strain evidence="17">TRF0915ILg1</strain>
        <tissue evidence="17">Whole body</tissue>
    </source>
</reference>
<sequence>MSVHRRGKRRIDTDIHKLIVEGKHQVTMLEDPHELIVRFCGLLESLYKNGMWNVKVQLSEDYPFKAPNISFINKIYHPNIDENSGILSVNVMSESWTLRHHLLDLFEYFLPEILTDPSLNDPINKIAAAIYIYAPEEYKNVVKKYVRQHARF</sequence>
<evidence type="ECO:0000256" key="1">
    <source>
        <dbReference type="ARBA" id="ARBA00022679"/>
    </source>
</evidence>
<comment type="caution">
    <text evidence="17">The sequence shown here is derived from an EMBL/GenBank/DDBJ whole genome shotgun (WGS) entry which is preliminary data.</text>
</comment>
<evidence type="ECO:0000256" key="6">
    <source>
        <dbReference type="ARBA" id="ARBA00022990"/>
    </source>
</evidence>
<keyword evidence="6" id="KW-0007">Acetylation</keyword>
<dbReference type="SUPFAM" id="SSF54495">
    <property type="entry name" value="UBC-like"/>
    <property type="match status" value="1"/>
</dbReference>
<dbReference type="OrthoDB" id="7851174at2759"/>
<evidence type="ECO:0000256" key="2">
    <source>
        <dbReference type="ARBA" id="ARBA00022741"/>
    </source>
</evidence>
<evidence type="ECO:0000256" key="3">
    <source>
        <dbReference type="ARBA" id="ARBA00022786"/>
    </source>
</evidence>
<keyword evidence="3" id="KW-0833">Ubl conjugation pathway</keyword>
<evidence type="ECO:0000256" key="7">
    <source>
        <dbReference type="ARBA" id="ARBA00035845"/>
    </source>
</evidence>
<evidence type="ECO:0000256" key="5">
    <source>
        <dbReference type="ARBA" id="ARBA00022843"/>
    </source>
</evidence>
<name>A0A8K0D5Y8_IGNLU</name>
<dbReference type="GO" id="GO:0061631">
    <property type="term" value="F:ubiquitin conjugating enzyme activity"/>
    <property type="evidence" value="ECO:0007669"/>
    <property type="project" value="UniProtKB-EC"/>
</dbReference>
<evidence type="ECO:0000256" key="8">
    <source>
        <dbReference type="ARBA" id="ARBA00039076"/>
    </source>
</evidence>
<dbReference type="PANTHER" id="PTHR24068">
    <property type="entry name" value="UBIQUITIN-CONJUGATING ENZYME E2"/>
    <property type="match status" value="1"/>
</dbReference>
<feature type="domain" description="UBC core" evidence="16">
    <location>
        <begin position="1"/>
        <end position="151"/>
    </location>
</feature>
<protein>
    <recommendedName>
        <fullName evidence="11">Ubiquitin-conjugating enzyme E2 H</fullName>
        <ecNumber evidence="8">2.3.2.24</ecNumber>
    </recommendedName>
    <alternativeName>
        <fullName evidence="14">(E3-independent) E2 ubiquitin-conjugating enzyme H</fullName>
    </alternativeName>
    <alternativeName>
        <fullName evidence="12">E2 ubiquitin-conjugating enzyme H</fullName>
    </alternativeName>
    <alternativeName>
        <fullName evidence="15">Ubiquitin carrier protein H</fullName>
    </alternativeName>
    <alternativeName>
        <fullName evidence="13">Ubiquitin-protein ligase H</fullName>
    </alternativeName>
</protein>
<evidence type="ECO:0000256" key="14">
    <source>
        <dbReference type="ARBA" id="ARBA00078369"/>
    </source>
</evidence>
<keyword evidence="18" id="KW-1185">Reference proteome</keyword>
<evidence type="ECO:0000256" key="4">
    <source>
        <dbReference type="ARBA" id="ARBA00022840"/>
    </source>
</evidence>
<dbReference type="EC" id="2.3.2.24" evidence="8"/>
<dbReference type="Pfam" id="PF00179">
    <property type="entry name" value="UQ_con"/>
    <property type="match status" value="1"/>
</dbReference>
<keyword evidence="5" id="KW-0832">Ubl conjugation</keyword>